<protein>
    <submittedName>
        <fullName evidence="1">Uncharacterized protein</fullName>
    </submittedName>
</protein>
<name>A0A0F9CU44_9ZZZZ</name>
<sequence>SLYTEIKKLKEKAGISDLENKLGELSAKIKDVARASEPSAIHQAESDGFRVTVARTFRKWFDMKAIKKFASKAEFQIINDEALKTELDREKFEELVKSGLISRELRQKSFREEEMTPRVSIVPPKKDK</sequence>
<reference evidence="1" key="1">
    <citation type="journal article" date="2015" name="Nature">
        <title>Complex archaea that bridge the gap between prokaryotes and eukaryotes.</title>
        <authorList>
            <person name="Spang A."/>
            <person name="Saw J.H."/>
            <person name="Jorgensen S.L."/>
            <person name="Zaremba-Niedzwiedzka K."/>
            <person name="Martijn J."/>
            <person name="Lind A.E."/>
            <person name="van Eijk R."/>
            <person name="Schleper C."/>
            <person name="Guy L."/>
            <person name="Ettema T.J."/>
        </authorList>
    </citation>
    <scope>NUCLEOTIDE SEQUENCE</scope>
</reference>
<accession>A0A0F9CU44</accession>
<organism evidence="1">
    <name type="scientific">marine sediment metagenome</name>
    <dbReference type="NCBI Taxonomy" id="412755"/>
    <lineage>
        <taxon>unclassified sequences</taxon>
        <taxon>metagenomes</taxon>
        <taxon>ecological metagenomes</taxon>
    </lineage>
</organism>
<proteinExistence type="predicted"/>
<feature type="non-terminal residue" evidence="1">
    <location>
        <position position="1"/>
    </location>
</feature>
<dbReference type="EMBL" id="LAZR01042579">
    <property type="protein sequence ID" value="KKL09191.1"/>
    <property type="molecule type" value="Genomic_DNA"/>
</dbReference>
<comment type="caution">
    <text evidence="1">The sequence shown here is derived from an EMBL/GenBank/DDBJ whole genome shotgun (WGS) entry which is preliminary data.</text>
</comment>
<gene>
    <name evidence="1" type="ORF">LCGC14_2568310</name>
</gene>
<evidence type="ECO:0000313" key="1">
    <source>
        <dbReference type="EMBL" id="KKL09191.1"/>
    </source>
</evidence>
<dbReference type="AlphaFoldDB" id="A0A0F9CU44"/>